<protein>
    <submittedName>
        <fullName evidence="2">Uncharacterized protein</fullName>
    </submittedName>
</protein>
<evidence type="ECO:0000313" key="2">
    <source>
        <dbReference type="EMBL" id="KAK2113319.1"/>
    </source>
</evidence>
<feature type="compositionally biased region" description="Basic residues" evidence="1">
    <location>
        <begin position="1"/>
        <end position="12"/>
    </location>
</feature>
<name>A0ABQ9VWW1_SAGOE</name>
<comment type="caution">
    <text evidence="2">The sequence shown here is derived from an EMBL/GenBank/DDBJ whole genome shotgun (WGS) entry which is preliminary data.</text>
</comment>
<evidence type="ECO:0000313" key="3">
    <source>
        <dbReference type="Proteomes" id="UP001266305"/>
    </source>
</evidence>
<sequence>MKLPRITRHSLPKRPSPQGQSQTQIEVLQQKEETVQVKTQGEQSIRVFRVRKTPSHDLWKQKHLCKALGIPYYTDSSEKDPMKTKEWQRAEQSARRRAWDRGRGAARRVGPSPLLCASAPDPPGGSTSRVGLAVTAGWLLRSPPAETGTEAGKHYVASTEPQLNDLKELIGSLKIKQKMPPSQLLEV</sequence>
<feature type="region of interest" description="Disordered" evidence="1">
    <location>
        <begin position="76"/>
        <end position="129"/>
    </location>
</feature>
<proteinExistence type="predicted"/>
<accession>A0ABQ9VWW1</accession>
<reference evidence="2 3" key="1">
    <citation type="submission" date="2023-05" db="EMBL/GenBank/DDBJ databases">
        <title>B98-5 Cell Line De Novo Hybrid Assembly: An Optical Mapping Approach.</title>
        <authorList>
            <person name="Kananen K."/>
            <person name="Auerbach J.A."/>
            <person name="Kautto E."/>
            <person name="Blachly J.S."/>
        </authorList>
    </citation>
    <scope>NUCLEOTIDE SEQUENCE [LARGE SCALE GENOMIC DNA]</scope>
    <source>
        <strain evidence="2">B95-8</strain>
        <tissue evidence="2">Cell line</tissue>
    </source>
</reference>
<keyword evidence="3" id="KW-1185">Reference proteome</keyword>
<organism evidence="2 3">
    <name type="scientific">Saguinus oedipus</name>
    <name type="common">Cotton-top tamarin</name>
    <name type="synonym">Oedipomidas oedipus</name>
    <dbReference type="NCBI Taxonomy" id="9490"/>
    <lineage>
        <taxon>Eukaryota</taxon>
        <taxon>Metazoa</taxon>
        <taxon>Chordata</taxon>
        <taxon>Craniata</taxon>
        <taxon>Vertebrata</taxon>
        <taxon>Euteleostomi</taxon>
        <taxon>Mammalia</taxon>
        <taxon>Eutheria</taxon>
        <taxon>Euarchontoglires</taxon>
        <taxon>Primates</taxon>
        <taxon>Haplorrhini</taxon>
        <taxon>Platyrrhini</taxon>
        <taxon>Cebidae</taxon>
        <taxon>Callitrichinae</taxon>
        <taxon>Saguinus</taxon>
    </lineage>
</organism>
<feature type="compositionally biased region" description="Basic and acidic residues" evidence="1">
    <location>
        <begin position="76"/>
        <end position="103"/>
    </location>
</feature>
<gene>
    <name evidence="2" type="ORF">P7K49_007585</name>
</gene>
<dbReference type="Proteomes" id="UP001266305">
    <property type="component" value="Unassembled WGS sequence"/>
</dbReference>
<evidence type="ECO:0000256" key="1">
    <source>
        <dbReference type="SAM" id="MobiDB-lite"/>
    </source>
</evidence>
<dbReference type="EMBL" id="JASSZA010000004">
    <property type="protein sequence ID" value="KAK2113319.1"/>
    <property type="molecule type" value="Genomic_DNA"/>
</dbReference>
<feature type="region of interest" description="Disordered" evidence="1">
    <location>
        <begin position="1"/>
        <end position="25"/>
    </location>
</feature>